<gene>
    <name evidence="2" type="ordered locus">Bcen_0441</name>
</gene>
<dbReference type="PANTHER" id="PTHR13696">
    <property type="entry name" value="P-LOOP CONTAINING NUCLEOSIDE TRIPHOSPHATE HYDROLASE"/>
    <property type="match status" value="1"/>
</dbReference>
<organism evidence="2">
    <name type="scientific">Burkholderia orbicola (strain AU 1054)</name>
    <dbReference type="NCBI Taxonomy" id="331271"/>
    <lineage>
        <taxon>Bacteria</taxon>
        <taxon>Pseudomonadati</taxon>
        <taxon>Pseudomonadota</taxon>
        <taxon>Betaproteobacteria</taxon>
        <taxon>Burkholderiales</taxon>
        <taxon>Burkholderiaceae</taxon>
        <taxon>Burkholderia</taxon>
        <taxon>Burkholderia cepacia complex</taxon>
        <taxon>Burkholderia orbicola</taxon>
    </lineage>
</organism>
<feature type="domain" description="AAA" evidence="1">
    <location>
        <begin position="3"/>
        <end position="203"/>
    </location>
</feature>
<evidence type="ECO:0000259" key="1">
    <source>
        <dbReference type="Pfam" id="PF13614"/>
    </source>
</evidence>
<dbReference type="InterPro" id="IPR050678">
    <property type="entry name" value="DNA_Partitioning_ATPase"/>
</dbReference>
<reference evidence="2" key="1">
    <citation type="submission" date="2006-05" db="EMBL/GenBank/DDBJ databases">
        <title>Complete sequence of chromosome 1 of Burkholderia cenocepacia AU 1054.</title>
        <authorList>
            <consortium name="US DOE Joint Genome Institute"/>
            <person name="Copeland A."/>
            <person name="Lucas S."/>
            <person name="Lapidus A."/>
            <person name="Barry K."/>
            <person name="Detter J.C."/>
            <person name="Glavina del Rio T."/>
            <person name="Hammon N."/>
            <person name="Israni S."/>
            <person name="Dalin E."/>
            <person name="Tice H."/>
            <person name="Pitluck S."/>
            <person name="Chain P."/>
            <person name="Malfatti S."/>
            <person name="Shin M."/>
            <person name="Vergez L."/>
            <person name="Schmutz J."/>
            <person name="Larimer F."/>
            <person name="Land M."/>
            <person name="Hauser L."/>
            <person name="Kyrpides N."/>
            <person name="Lykidis A."/>
            <person name="LiPuma J.J."/>
            <person name="Konstantinidis K."/>
            <person name="Tiedje J.M."/>
            <person name="Richardson P."/>
        </authorList>
    </citation>
    <scope>NUCLEOTIDE SEQUENCE [LARGE SCALE GENOMIC DNA]</scope>
    <source>
        <strain evidence="2">AU 1054</strain>
    </source>
</reference>
<dbReference type="Pfam" id="PF13614">
    <property type="entry name" value="AAA_31"/>
    <property type="match status" value="1"/>
</dbReference>
<dbReference type="InterPro" id="IPR025669">
    <property type="entry name" value="AAA_dom"/>
</dbReference>
<dbReference type="HOGENOM" id="CLU_037612_4_0_4"/>
<accession>A0A0H2XN57</accession>
<dbReference type="AlphaFoldDB" id="A0A0H2XN57"/>
<dbReference type="CDD" id="cd02042">
    <property type="entry name" value="ParAB_family"/>
    <property type="match status" value="1"/>
</dbReference>
<evidence type="ECO:0000313" key="2">
    <source>
        <dbReference type="EMBL" id="ABF75353.1"/>
    </source>
</evidence>
<name>A0A0H2XN57_BURO1</name>
<dbReference type="EMBL" id="CP000378">
    <property type="protein sequence ID" value="ABF75353.1"/>
    <property type="molecule type" value="Genomic_DNA"/>
</dbReference>
<protein>
    <submittedName>
        <fullName evidence="2">Cobyrinic acid a,c-diamide synthase</fullName>
    </submittedName>
</protein>
<proteinExistence type="predicted"/>
<dbReference type="Gene3D" id="3.40.50.300">
    <property type="entry name" value="P-loop containing nucleotide triphosphate hydrolases"/>
    <property type="match status" value="1"/>
</dbReference>
<dbReference type="PANTHER" id="PTHR13696:SF99">
    <property type="entry name" value="COBYRINIC ACID AC-DIAMIDE SYNTHASE"/>
    <property type="match status" value="1"/>
</dbReference>
<dbReference type="InterPro" id="IPR027417">
    <property type="entry name" value="P-loop_NTPase"/>
</dbReference>
<sequence length="314" mass="34530">MAKRVSIINFKGGVGKTTLSFQFAAGLARYHQARVLMVDMDHQSSLSIVSLTAPIWQNLVASSRTVNEIFKPFIGQSPTFPTSSLIERSAIKQAGIARHYSTLDIVPASLQLDDIEIDLTASHHGNAIHSEWDKRTLVCRWLEEAGIDETYDYIIFDCPPATKLVSQNAIAASHGYIIPVIPEAVMERGAPHLKSMIQSGIDTKLKALATMGAPRSMHVPDTKLAGVVITRIKPHGPAHSGYTDDHTRHLASLTRVFNNDLLTPYIHDGTGISQALDDGVPVYDRHYTQNIGNRGLDVMYKDLTDVLKTRVDAL</sequence>
<dbReference type="SUPFAM" id="SSF52540">
    <property type="entry name" value="P-loop containing nucleoside triphosphate hydrolases"/>
    <property type="match status" value="1"/>
</dbReference>